<evidence type="ECO:0000313" key="2">
    <source>
        <dbReference type="Proteomes" id="UP000249203"/>
    </source>
</evidence>
<proteinExistence type="predicted"/>
<sequence>MGGASTSGRQSMWLKAHHSVLPSQPETLFINHVVLERMSSYPGDLATYGTSAQARWPLGQLQPSLLDTQPYQPDANEQRQLEFLRRWAG</sequence>
<organism evidence="1 2">
    <name type="scientific">Aliidiomarina maris</name>
    <dbReference type="NCBI Taxonomy" id="531312"/>
    <lineage>
        <taxon>Bacteria</taxon>
        <taxon>Pseudomonadati</taxon>
        <taxon>Pseudomonadota</taxon>
        <taxon>Gammaproteobacteria</taxon>
        <taxon>Alteromonadales</taxon>
        <taxon>Idiomarinaceae</taxon>
        <taxon>Aliidiomarina</taxon>
    </lineage>
</organism>
<protein>
    <submittedName>
        <fullName evidence="1">Uncharacterized protein</fullName>
    </submittedName>
</protein>
<name>A0A327XB15_9GAMM</name>
<gene>
    <name evidence="1" type="ORF">B0I24_10129</name>
</gene>
<evidence type="ECO:0000313" key="1">
    <source>
        <dbReference type="EMBL" id="RAK01406.1"/>
    </source>
</evidence>
<comment type="caution">
    <text evidence="1">The sequence shown here is derived from an EMBL/GenBank/DDBJ whole genome shotgun (WGS) entry which is preliminary data.</text>
</comment>
<dbReference type="Proteomes" id="UP000249203">
    <property type="component" value="Unassembled WGS sequence"/>
</dbReference>
<accession>A0A327XB15</accession>
<dbReference type="AlphaFoldDB" id="A0A327XB15"/>
<dbReference type="EMBL" id="QLMD01000001">
    <property type="protein sequence ID" value="RAK01406.1"/>
    <property type="molecule type" value="Genomic_DNA"/>
</dbReference>
<reference evidence="1 2" key="1">
    <citation type="submission" date="2018-06" db="EMBL/GenBank/DDBJ databases">
        <title>Genomic Encyclopedia of Type Strains, Phase III (KMG-III): the genomes of soil and plant-associated and newly described type strains.</title>
        <authorList>
            <person name="Whitman W."/>
        </authorList>
    </citation>
    <scope>NUCLEOTIDE SEQUENCE [LARGE SCALE GENOMIC DNA]</scope>
    <source>
        <strain evidence="1 2">CGMCC 1.15366</strain>
    </source>
</reference>